<gene>
    <name evidence="13" type="ORF">H9Q79_07680</name>
</gene>
<dbReference type="RefSeq" id="WP_118645534.1">
    <property type="nucleotide sequence ID" value="NZ_CP060635.1"/>
</dbReference>
<dbReference type="PANTHER" id="PTHR45453:SF2">
    <property type="entry name" value="HISTIDINE KINASE"/>
    <property type="match status" value="1"/>
</dbReference>
<evidence type="ECO:0000256" key="5">
    <source>
        <dbReference type="ARBA" id="ARBA00022679"/>
    </source>
</evidence>
<keyword evidence="7 13" id="KW-0418">Kinase</keyword>
<feature type="domain" description="Histidine kinase" evidence="12">
    <location>
        <begin position="128"/>
        <end position="334"/>
    </location>
</feature>
<evidence type="ECO:0000256" key="4">
    <source>
        <dbReference type="ARBA" id="ARBA00022475"/>
    </source>
</evidence>
<feature type="transmembrane region" description="Helical" evidence="11">
    <location>
        <begin position="42"/>
        <end position="63"/>
    </location>
</feature>
<dbReference type="Pfam" id="PF02518">
    <property type="entry name" value="HATPase_c"/>
    <property type="match status" value="1"/>
</dbReference>
<evidence type="ECO:0000256" key="10">
    <source>
        <dbReference type="ARBA" id="ARBA00023136"/>
    </source>
</evidence>
<dbReference type="EMBL" id="CP060635">
    <property type="protein sequence ID" value="QNM10140.1"/>
    <property type="molecule type" value="Genomic_DNA"/>
</dbReference>
<keyword evidence="10 11" id="KW-0472">Membrane</keyword>
<proteinExistence type="predicted"/>
<protein>
    <recommendedName>
        <fullName evidence="3">histidine kinase</fullName>
        <ecNumber evidence="3">2.7.13.3</ecNumber>
    </recommendedName>
</protein>
<keyword evidence="9" id="KW-0902">Two-component regulatory system</keyword>
<dbReference type="EC" id="2.7.13.3" evidence="3"/>
<dbReference type="KEGG" id="whj:H9Q79_07680"/>
<dbReference type="GO" id="GO:0016036">
    <property type="term" value="P:cellular response to phosphate starvation"/>
    <property type="evidence" value="ECO:0007669"/>
    <property type="project" value="TreeGrafter"/>
</dbReference>
<dbReference type="InterPro" id="IPR003594">
    <property type="entry name" value="HATPase_dom"/>
</dbReference>
<evidence type="ECO:0000256" key="3">
    <source>
        <dbReference type="ARBA" id="ARBA00012438"/>
    </source>
</evidence>
<dbReference type="AlphaFoldDB" id="A0A7G9GH58"/>
<dbReference type="InterPro" id="IPR036890">
    <property type="entry name" value="HATPase_C_sf"/>
</dbReference>
<keyword evidence="4" id="KW-1003">Cell membrane</keyword>
<evidence type="ECO:0000313" key="13">
    <source>
        <dbReference type="EMBL" id="QNM10140.1"/>
    </source>
</evidence>
<accession>A0A7G9GH58</accession>
<dbReference type="GO" id="GO:0004721">
    <property type="term" value="F:phosphoprotein phosphatase activity"/>
    <property type="evidence" value="ECO:0007669"/>
    <property type="project" value="TreeGrafter"/>
</dbReference>
<evidence type="ECO:0000256" key="1">
    <source>
        <dbReference type="ARBA" id="ARBA00000085"/>
    </source>
</evidence>
<evidence type="ECO:0000256" key="11">
    <source>
        <dbReference type="SAM" id="Phobius"/>
    </source>
</evidence>
<keyword evidence="14" id="KW-1185">Reference proteome</keyword>
<dbReference type="Proteomes" id="UP000515860">
    <property type="component" value="Chromosome"/>
</dbReference>
<dbReference type="PANTHER" id="PTHR45453">
    <property type="entry name" value="PHOSPHATE REGULON SENSOR PROTEIN PHOR"/>
    <property type="match status" value="1"/>
</dbReference>
<evidence type="ECO:0000256" key="6">
    <source>
        <dbReference type="ARBA" id="ARBA00022692"/>
    </source>
</evidence>
<reference evidence="13 14" key="1">
    <citation type="submission" date="2020-08" db="EMBL/GenBank/DDBJ databases">
        <authorList>
            <person name="Liu C."/>
            <person name="Sun Q."/>
        </authorList>
    </citation>
    <scope>NUCLEOTIDE SEQUENCE [LARGE SCALE GENOMIC DNA]</scope>
    <source>
        <strain evidence="13 14">NSJ-29</strain>
    </source>
</reference>
<dbReference type="InterPro" id="IPR050351">
    <property type="entry name" value="BphY/WalK/GraS-like"/>
</dbReference>
<sequence length="338" mass="38599">MRQRIRELASYLYQQRNSVWVLGLGAVLTALMLYLYQLPMDAIGYLLLLWAAAAAFIGLPGFLRFRGRHRQLDELKHKVIYELDGLPEPEDLLAKDYTELLQILYREKAKAVSVSDGARKELIDYFSIWAHQIKTPIAAMRLVLQSEESSQNHVLEAELFRIEQYVEMVLSYLRLDSDTTDFVIQEYSLDGIVRQAVKKYAPFFIHGKIRLDLQPLTEKVLTDEKWLVFVVEQILSNALKYTRRGKISVYEKKDGETGAVSLVIADTGIGIAAEDLPRVCEKGYTGYNGRSDKKASGIGLYLCRKILNKLSHAITLESRPGAGTKVYIRFEPFGERRQ</sequence>
<dbReference type="PROSITE" id="PS50109">
    <property type="entry name" value="HIS_KIN"/>
    <property type="match status" value="1"/>
</dbReference>
<comment type="subcellular location">
    <subcellularLocation>
        <location evidence="2">Cell membrane</location>
        <topology evidence="2">Multi-pass membrane protein</topology>
    </subcellularLocation>
</comment>
<feature type="transmembrane region" description="Helical" evidence="11">
    <location>
        <begin position="20"/>
        <end position="36"/>
    </location>
</feature>
<evidence type="ECO:0000256" key="8">
    <source>
        <dbReference type="ARBA" id="ARBA00022989"/>
    </source>
</evidence>
<organism evidence="13 14">
    <name type="scientific">Wansuia hejianensis</name>
    <dbReference type="NCBI Taxonomy" id="2763667"/>
    <lineage>
        <taxon>Bacteria</taxon>
        <taxon>Bacillati</taxon>
        <taxon>Bacillota</taxon>
        <taxon>Clostridia</taxon>
        <taxon>Lachnospirales</taxon>
        <taxon>Lachnospiraceae</taxon>
        <taxon>Wansuia</taxon>
    </lineage>
</organism>
<keyword evidence="8 11" id="KW-1133">Transmembrane helix</keyword>
<dbReference type="InterPro" id="IPR005467">
    <property type="entry name" value="His_kinase_dom"/>
</dbReference>
<name>A0A7G9GH58_9FIRM</name>
<dbReference type="SUPFAM" id="SSF55874">
    <property type="entry name" value="ATPase domain of HSP90 chaperone/DNA topoisomerase II/histidine kinase"/>
    <property type="match status" value="1"/>
</dbReference>
<evidence type="ECO:0000256" key="9">
    <source>
        <dbReference type="ARBA" id="ARBA00023012"/>
    </source>
</evidence>
<dbReference type="GO" id="GO:0000155">
    <property type="term" value="F:phosphorelay sensor kinase activity"/>
    <property type="evidence" value="ECO:0007669"/>
    <property type="project" value="TreeGrafter"/>
</dbReference>
<dbReference type="PRINTS" id="PR00344">
    <property type="entry name" value="BCTRLSENSOR"/>
</dbReference>
<comment type="catalytic activity">
    <reaction evidence="1">
        <text>ATP + protein L-histidine = ADP + protein N-phospho-L-histidine.</text>
        <dbReference type="EC" id="2.7.13.3"/>
    </reaction>
</comment>
<keyword evidence="5" id="KW-0808">Transferase</keyword>
<keyword evidence="6 11" id="KW-0812">Transmembrane</keyword>
<dbReference type="InterPro" id="IPR004358">
    <property type="entry name" value="Sig_transdc_His_kin-like_C"/>
</dbReference>
<evidence type="ECO:0000313" key="14">
    <source>
        <dbReference type="Proteomes" id="UP000515860"/>
    </source>
</evidence>
<evidence type="ECO:0000259" key="12">
    <source>
        <dbReference type="PROSITE" id="PS50109"/>
    </source>
</evidence>
<evidence type="ECO:0000256" key="2">
    <source>
        <dbReference type="ARBA" id="ARBA00004651"/>
    </source>
</evidence>
<evidence type="ECO:0000256" key="7">
    <source>
        <dbReference type="ARBA" id="ARBA00022777"/>
    </source>
</evidence>
<dbReference type="GO" id="GO:0005886">
    <property type="term" value="C:plasma membrane"/>
    <property type="evidence" value="ECO:0007669"/>
    <property type="project" value="UniProtKB-SubCell"/>
</dbReference>
<dbReference type="SMART" id="SM00387">
    <property type="entry name" value="HATPase_c"/>
    <property type="match status" value="1"/>
</dbReference>
<dbReference type="Gene3D" id="3.30.565.10">
    <property type="entry name" value="Histidine kinase-like ATPase, C-terminal domain"/>
    <property type="match status" value="1"/>
</dbReference>